<proteinExistence type="predicted"/>
<accession>A0A5N4C439</accession>
<organism evidence="1 2">
    <name type="scientific">Camelus dromedarius</name>
    <name type="common">Dromedary</name>
    <name type="synonym">Arabian camel</name>
    <dbReference type="NCBI Taxonomy" id="9838"/>
    <lineage>
        <taxon>Eukaryota</taxon>
        <taxon>Metazoa</taxon>
        <taxon>Chordata</taxon>
        <taxon>Craniata</taxon>
        <taxon>Vertebrata</taxon>
        <taxon>Euteleostomi</taxon>
        <taxon>Mammalia</taxon>
        <taxon>Eutheria</taxon>
        <taxon>Laurasiatheria</taxon>
        <taxon>Artiodactyla</taxon>
        <taxon>Tylopoda</taxon>
        <taxon>Camelidae</taxon>
        <taxon>Camelus</taxon>
    </lineage>
</organism>
<dbReference type="GO" id="GO:0005802">
    <property type="term" value="C:trans-Golgi network"/>
    <property type="evidence" value="ECO:0007669"/>
    <property type="project" value="TreeGrafter"/>
</dbReference>
<dbReference type="PANTHER" id="PTHR21512">
    <property type="entry name" value="TRAFFICKING PROTEIN PARTICLE COMPLEX SUBUNIT 9"/>
    <property type="match status" value="1"/>
</dbReference>
<sequence length="133" mass="15107">MPDALVGMPVTELEVCIQAVRVLAIQKWSLEVSEFLQNAVYIHLRQMLVAFLPVLQRSKEERIQQCSILSKLYELIVFHCKSAFFKHVAPGMLEPGGKTCYRFLLQTLPGYILSLDLQDFNKGVGTKTLLQSH</sequence>
<comment type="caution">
    <text evidence="1">The sequence shown here is derived from an EMBL/GenBank/DDBJ whole genome shotgun (WGS) entry which is preliminary data.</text>
</comment>
<evidence type="ECO:0000313" key="2">
    <source>
        <dbReference type="Proteomes" id="UP000299084"/>
    </source>
</evidence>
<name>A0A5N4C439_CAMDR</name>
<dbReference type="PANTHER" id="PTHR21512:SF5">
    <property type="entry name" value="TRAFFICKING PROTEIN PARTICLE COMPLEX SUBUNIT 9"/>
    <property type="match status" value="1"/>
</dbReference>
<reference evidence="1 2" key="1">
    <citation type="journal article" date="2019" name="Mol. Ecol. Resour.">
        <title>Improving Illumina assemblies with Hi-C and long reads: an example with the North African dromedary.</title>
        <authorList>
            <person name="Elbers J.P."/>
            <person name="Rogers M.F."/>
            <person name="Perelman P.L."/>
            <person name="Proskuryakova A.A."/>
            <person name="Serdyukova N.A."/>
            <person name="Johnson W.E."/>
            <person name="Horin P."/>
            <person name="Corander J."/>
            <person name="Murphy D."/>
            <person name="Burger P.A."/>
        </authorList>
    </citation>
    <scope>NUCLEOTIDE SEQUENCE [LARGE SCALE GENOMIC DNA]</scope>
    <source>
        <strain evidence="1">Drom800</strain>
        <tissue evidence="1">Blood</tissue>
    </source>
</reference>
<dbReference type="InterPro" id="IPR013935">
    <property type="entry name" value="Trs120_TRAPPC9"/>
</dbReference>
<dbReference type="Proteomes" id="UP000299084">
    <property type="component" value="Unassembled WGS sequence"/>
</dbReference>
<dbReference type="AlphaFoldDB" id="A0A5N4C439"/>
<protein>
    <submittedName>
        <fullName evidence="1">Trafficking protein particle complex subunit 9</fullName>
    </submittedName>
</protein>
<gene>
    <name evidence="1" type="ORF">Cadr_000003251</name>
</gene>
<evidence type="ECO:0000313" key="1">
    <source>
        <dbReference type="EMBL" id="KAB1253618.1"/>
    </source>
</evidence>
<keyword evidence="2" id="KW-1185">Reference proteome</keyword>
<dbReference type="EMBL" id="JWIN03000037">
    <property type="protein sequence ID" value="KAB1253618.1"/>
    <property type="molecule type" value="Genomic_DNA"/>
</dbReference>